<feature type="compositionally biased region" description="Low complexity" evidence="1">
    <location>
        <begin position="24"/>
        <end position="85"/>
    </location>
</feature>
<dbReference type="RefSeq" id="WP_188941843.1">
    <property type="nucleotide sequence ID" value="NZ_BMNA01000004.1"/>
</dbReference>
<feature type="signal peptide" evidence="2">
    <location>
        <begin position="1"/>
        <end position="19"/>
    </location>
</feature>
<dbReference type="Gene3D" id="3.40.190.120">
    <property type="entry name" value="Osmoprotection protein (prox), domain 2"/>
    <property type="match status" value="1"/>
</dbReference>
<proteinExistence type="predicted"/>
<protein>
    <recommendedName>
        <fullName evidence="3">ABC-type glycine betaine transport system substrate-binding domain-containing protein</fullName>
    </recommendedName>
</protein>
<evidence type="ECO:0000256" key="2">
    <source>
        <dbReference type="SAM" id="SignalP"/>
    </source>
</evidence>
<dbReference type="Pfam" id="PF04069">
    <property type="entry name" value="OpuAC"/>
    <property type="match status" value="1"/>
</dbReference>
<dbReference type="GO" id="GO:0043190">
    <property type="term" value="C:ATP-binding cassette (ABC) transporter complex"/>
    <property type="evidence" value="ECO:0007669"/>
    <property type="project" value="InterPro"/>
</dbReference>
<dbReference type="PROSITE" id="PS51257">
    <property type="entry name" value="PROKAR_LIPOPROTEIN"/>
    <property type="match status" value="1"/>
</dbReference>
<gene>
    <name evidence="4" type="ORF">GCM10011594_24790</name>
</gene>
<comment type="caution">
    <text evidence="4">The sequence shown here is derived from an EMBL/GenBank/DDBJ whole genome shotgun (WGS) entry which is preliminary data.</text>
</comment>
<accession>A0A917SZG7</accession>
<dbReference type="InterPro" id="IPR007210">
    <property type="entry name" value="ABC_Gly_betaine_transp_sub-bd"/>
</dbReference>
<feature type="region of interest" description="Disordered" evidence="1">
    <location>
        <begin position="24"/>
        <end position="90"/>
    </location>
</feature>
<evidence type="ECO:0000259" key="3">
    <source>
        <dbReference type="Pfam" id="PF04069"/>
    </source>
</evidence>
<evidence type="ECO:0000313" key="5">
    <source>
        <dbReference type="Proteomes" id="UP000655208"/>
    </source>
</evidence>
<evidence type="ECO:0000313" key="4">
    <source>
        <dbReference type="EMBL" id="GGM03647.1"/>
    </source>
</evidence>
<dbReference type="CDD" id="cd13606">
    <property type="entry name" value="PBP2_ProX_like"/>
    <property type="match status" value="1"/>
</dbReference>
<reference evidence="4" key="1">
    <citation type="journal article" date="2014" name="Int. J. Syst. Evol. Microbiol.">
        <title>Complete genome sequence of Corynebacterium casei LMG S-19264T (=DSM 44701T), isolated from a smear-ripened cheese.</title>
        <authorList>
            <consortium name="US DOE Joint Genome Institute (JGI-PGF)"/>
            <person name="Walter F."/>
            <person name="Albersmeier A."/>
            <person name="Kalinowski J."/>
            <person name="Ruckert C."/>
        </authorList>
    </citation>
    <scope>NUCLEOTIDE SEQUENCE</scope>
    <source>
        <strain evidence="4">CGMCC 4.7308</strain>
    </source>
</reference>
<dbReference type="EMBL" id="BMNA01000004">
    <property type="protein sequence ID" value="GGM03647.1"/>
    <property type="molecule type" value="Genomic_DNA"/>
</dbReference>
<keyword evidence="2" id="KW-0732">Signal</keyword>
<dbReference type="GO" id="GO:0022857">
    <property type="term" value="F:transmembrane transporter activity"/>
    <property type="evidence" value="ECO:0007669"/>
    <property type="project" value="InterPro"/>
</dbReference>
<feature type="domain" description="ABC-type glycine betaine transport system substrate-binding" evidence="3">
    <location>
        <begin position="95"/>
        <end position="353"/>
    </location>
</feature>
<sequence>MRRTRAAGLVAAFAATALALTACGSSTSGSGSSSSTSSSSSSDSSSSAATGASSAPAGSSTASSSGSGSASGSTSGSASSGSGSATAGGGGAPGSVVIGSANFSESELLMNIYADALKAKGVTVSLKPAIGSREVYLPALKDGSIDLIPEYTGVLLAYFDKNSTATSSEDIYKALPAAVGPDLKVLDQAKAEDKDSITVSAETASKYNLKSIGDLKSVAGDLTLGAPPEFKTRADGIPGLKAKYGVEFGDFKTLDAGGPLTVNALKNGQIDAGDLFTTDPAIEANKFVVLQDPENLYTAQNIVPLINAAKSTPTIEAALNAVSAKLETTTLVDLNAKVGSGSDPATVAADWVKSQGLG</sequence>
<feature type="chain" id="PRO_5039124185" description="ABC-type glycine betaine transport system substrate-binding domain-containing protein" evidence="2">
    <location>
        <begin position="20"/>
        <end position="358"/>
    </location>
</feature>
<dbReference type="AlphaFoldDB" id="A0A917SZG7"/>
<keyword evidence="5" id="KW-1185">Reference proteome</keyword>
<reference evidence="4" key="2">
    <citation type="submission" date="2020-09" db="EMBL/GenBank/DDBJ databases">
        <authorList>
            <person name="Sun Q."/>
            <person name="Zhou Y."/>
        </authorList>
    </citation>
    <scope>NUCLEOTIDE SEQUENCE</scope>
    <source>
        <strain evidence="4">CGMCC 4.7308</strain>
    </source>
</reference>
<dbReference type="Gene3D" id="3.40.190.10">
    <property type="entry name" value="Periplasmic binding protein-like II"/>
    <property type="match status" value="1"/>
</dbReference>
<evidence type="ECO:0000256" key="1">
    <source>
        <dbReference type="SAM" id="MobiDB-lite"/>
    </source>
</evidence>
<organism evidence="4 5">
    <name type="scientific">Nakamurella endophytica</name>
    <dbReference type="NCBI Taxonomy" id="1748367"/>
    <lineage>
        <taxon>Bacteria</taxon>
        <taxon>Bacillati</taxon>
        <taxon>Actinomycetota</taxon>
        <taxon>Actinomycetes</taxon>
        <taxon>Nakamurellales</taxon>
        <taxon>Nakamurellaceae</taxon>
        <taxon>Nakamurella</taxon>
    </lineage>
</organism>
<dbReference type="SUPFAM" id="SSF53850">
    <property type="entry name" value="Periplasmic binding protein-like II"/>
    <property type="match status" value="1"/>
</dbReference>
<dbReference type="Proteomes" id="UP000655208">
    <property type="component" value="Unassembled WGS sequence"/>
</dbReference>
<name>A0A917SZG7_9ACTN</name>